<organism evidence="2 3">
    <name type="scientific">Candidatus Scybalocola faecigallinarum</name>
    <dbReference type="NCBI Taxonomy" id="2840941"/>
    <lineage>
        <taxon>Bacteria</taxon>
        <taxon>Bacillati</taxon>
        <taxon>Bacillota</taxon>
        <taxon>Clostridia</taxon>
        <taxon>Lachnospirales</taxon>
        <taxon>Lachnospiraceae</taxon>
        <taxon>Lachnospiraceae incertae sedis</taxon>
        <taxon>Candidatus Scybalocola (ex Gilroy et al. 2021)</taxon>
    </lineage>
</organism>
<dbReference type="Gene3D" id="3.30.1330.30">
    <property type="match status" value="1"/>
</dbReference>
<comment type="caution">
    <text evidence="2">The sequence shown here is derived from an EMBL/GenBank/DDBJ whole genome shotgun (WGS) entry which is preliminary data.</text>
</comment>
<gene>
    <name evidence="2" type="ORF">IAB46_10500</name>
</gene>
<dbReference type="Proteomes" id="UP000823927">
    <property type="component" value="Unassembled WGS sequence"/>
</dbReference>
<evidence type="ECO:0000313" key="3">
    <source>
        <dbReference type="Proteomes" id="UP000823927"/>
    </source>
</evidence>
<dbReference type="Pfam" id="PF01248">
    <property type="entry name" value="Ribosomal_L7Ae"/>
    <property type="match status" value="1"/>
</dbReference>
<reference evidence="2" key="1">
    <citation type="submission" date="2020-10" db="EMBL/GenBank/DDBJ databases">
        <authorList>
            <person name="Gilroy R."/>
        </authorList>
    </citation>
    <scope>NUCLEOTIDE SEQUENCE</scope>
    <source>
        <strain evidence="2">CHK178-757</strain>
    </source>
</reference>
<protein>
    <submittedName>
        <fullName evidence="2">Ribosomal L7Ae/L30e/S12e/Gadd45 family protein</fullName>
    </submittedName>
</protein>
<dbReference type="SUPFAM" id="SSF55315">
    <property type="entry name" value="L30e-like"/>
    <property type="match status" value="1"/>
</dbReference>
<dbReference type="AlphaFoldDB" id="A0A9D1F699"/>
<feature type="domain" description="Ribosomal protein eL8/eL30/eS12/Gadd45" evidence="1">
    <location>
        <begin position="5"/>
        <end position="87"/>
    </location>
</feature>
<dbReference type="EMBL" id="DVIT01000037">
    <property type="protein sequence ID" value="HIS47957.1"/>
    <property type="molecule type" value="Genomic_DNA"/>
</dbReference>
<name>A0A9D1F699_9FIRM</name>
<accession>A0A9D1F699</accession>
<evidence type="ECO:0000259" key="1">
    <source>
        <dbReference type="Pfam" id="PF01248"/>
    </source>
</evidence>
<dbReference type="InterPro" id="IPR004038">
    <property type="entry name" value="Ribosomal_eL8/eL30/eS12/Gad45"/>
</dbReference>
<evidence type="ECO:0000313" key="2">
    <source>
        <dbReference type="EMBL" id="HIS47957.1"/>
    </source>
</evidence>
<dbReference type="InterPro" id="IPR029064">
    <property type="entry name" value="Ribosomal_eL30-like_sf"/>
</dbReference>
<proteinExistence type="predicted"/>
<sequence length="107" mass="11697">MNRDKVLSMVGLAMRAGKVTSGELSTEKAVKSHKAVLVLVAGDASENTKKLFKNMCAYYHVPFRIYGTKADLGHAIGKEFRASLALLDQGFAGTILKLVNPESEERR</sequence>
<reference evidence="2" key="2">
    <citation type="journal article" date="2021" name="PeerJ">
        <title>Extensive microbial diversity within the chicken gut microbiome revealed by metagenomics and culture.</title>
        <authorList>
            <person name="Gilroy R."/>
            <person name="Ravi A."/>
            <person name="Getino M."/>
            <person name="Pursley I."/>
            <person name="Horton D.L."/>
            <person name="Alikhan N.F."/>
            <person name="Baker D."/>
            <person name="Gharbi K."/>
            <person name="Hall N."/>
            <person name="Watson M."/>
            <person name="Adriaenssens E.M."/>
            <person name="Foster-Nyarko E."/>
            <person name="Jarju S."/>
            <person name="Secka A."/>
            <person name="Antonio M."/>
            <person name="Oren A."/>
            <person name="Chaudhuri R.R."/>
            <person name="La Ragione R."/>
            <person name="Hildebrand F."/>
            <person name="Pallen M.J."/>
        </authorList>
    </citation>
    <scope>NUCLEOTIDE SEQUENCE</scope>
    <source>
        <strain evidence="2">CHK178-757</strain>
    </source>
</reference>